<organism evidence="1">
    <name type="scientific">uncultured Mycobacteriales bacterium</name>
    <dbReference type="NCBI Taxonomy" id="581187"/>
    <lineage>
        <taxon>Bacteria</taxon>
        <taxon>Bacillati</taxon>
        <taxon>Actinomycetota</taxon>
        <taxon>Actinomycetes</taxon>
        <taxon>Mycobacteriales</taxon>
        <taxon>environmental samples</taxon>
    </lineage>
</organism>
<evidence type="ECO:0000313" key="1">
    <source>
        <dbReference type="EMBL" id="CAA9280271.1"/>
    </source>
</evidence>
<reference evidence="1" key="1">
    <citation type="submission" date="2020-02" db="EMBL/GenBank/DDBJ databases">
        <authorList>
            <person name="Meier V. D."/>
        </authorList>
    </citation>
    <scope>NUCLEOTIDE SEQUENCE</scope>
    <source>
        <strain evidence="1">AVDCRST_MAG41</strain>
    </source>
</reference>
<proteinExistence type="predicted"/>
<name>A0A6J4JIQ7_9ACTN</name>
<protein>
    <submittedName>
        <fullName evidence="1">Uncharacterized protein</fullName>
    </submittedName>
</protein>
<dbReference type="AlphaFoldDB" id="A0A6J4JIQ7"/>
<sequence length="193" mass="21552">MGGGEWYLSVPAGWRALPAAGAGPLADRRVVLVEPPGAFRYDVRAVSEPYPAEDAELYVDVVSEHDWYRSRIRREPVPTSPYRLDRVWVEQGEELAAAPPAPGGMFERLVDVNSPPPRPPRRGGDVPDLAGRRVVVVQPGGPVRHRRAVSEPYLDADGDVAVTICSEHDWYRWVITREPPRAEPCPLYLVWVE</sequence>
<dbReference type="EMBL" id="CADCTP010000318">
    <property type="protein sequence ID" value="CAA9280271.1"/>
    <property type="molecule type" value="Genomic_DNA"/>
</dbReference>
<accession>A0A6J4JIQ7</accession>
<gene>
    <name evidence="1" type="ORF">AVDCRST_MAG41-3486</name>
</gene>